<evidence type="ECO:0000256" key="5">
    <source>
        <dbReference type="ARBA" id="ARBA00022692"/>
    </source>
</evidence>
<dbReference type="GO" id="GO:0015648">
    <property type="term" value="F:lipid-linked peptidoglycan transporter activity"/>
    <property type="evidence" value="ECO:0007669"/>
    <property type="project" value="TreeGrafter"/>
</dbReference>
<evidence type="ECO:0000256" key="2">
    <source>
        <dbReference type="ARBA" id="ARBA00022475"/>
    </source>
</evidence>
<dbReference type="Pfam" id="PF01098">
    <property type="entry name" value="FTSW_RODA_SPOVE"/>
    <property type="match status" value="1"/>
</dbReference>
<feature type="transmembrane region" description="Helical" evidence="11">
    <location>
        <begin position="200"/>
        <end position="218"/>
    </location>
</feature>
<dbReference type="GO" id="GO:0051301">
    <property type="term" value="P:cell division"/>
    <property type="evidence" value="ECO:0007669"/>
    <property type="project" value="InterPro"/>
</dbReference>
<organism evidence="12 13">
    <name type="scientific">Venatoribacter cucullus</name>
    <dbReference type="NCBI Taxonomy" id="2661630"/>
    <lineage>
        <taxon>Bacteria</taxon>
        <taxon>Pseudomonadati</taxon>
        <taxon>Pseudomonadota</taxon>
        <taxon>Gammaproteobacteria</taxon>
        <taxon>Oceanospirillales</taxon>
        <taxon>Oceanospirillaceae</taxon>
        <taxon>Venatoribacter</taxon>
    </lineage>
</organism>
<evidence type="ECO:0000256" key="10">
    <source>
        <dbReference type="ARBA" id="ARBA00023316"/>
    </source>
</evidence>
<dbReference type="InterPro" id="IPR011923">
    <property type="entry name" value="RodA/MrdB"/>
</dbReference>
<keyword evidence="9 11" id="KW-0472">Membrane</keyword>
<keyword evidence="3 11" id="KW-0328">Glycosyltransferase</keyword>
<evidence type="ECO:0000256" key="9">
    <source>
        <dbReference type="ARBA" id="ARBA00023136"/>
    </source>
</evidence>
<accession>A0A9X7YN75</accession>
<feature type="transmembrane region" description="Helical" evidence="11">
    <location>
        <begin position="92"/>
        <end position="111"/>
    </location>
</feature>
<dbReference type="GO" id="GO:0009252">
    <property type="term" value="P:peptidoglycan biosynthetic process"/>
    <property type="evidence" value="ECO:0007669"/>
    <property type="project" value="UniProtKB-UniRule"/>
</dbReference>
<dbReference type="GO" id="GO:0005886">
    <property type="term" value="C:plasma membrane"/>
    <property type="evidence" value="ECO:0007669"/>
    <property type="project" value="UniProtKB-SubCell"/>
</dbReference>
<dbReference type="GO" id="GO:0008955">
    <property type="term" value="F:peptidoglycan glycosyltransferase activity"/>
    <property type="evidence" value="ECO:0007669"/>
    <property type="project" value="UniProtKB-UniRule"/>
</dbReference>
<gene>
    <name evidence="11 12" type="primary">rodA</name>
    <name evidence="11" type="synonym">mrdB</name>
    <name evidence="12" type="ORF">GJQ55_02255</name>
</gene>
<feature type="transmembrane region" description="Helical" evidence="11">
    <location>
        <begin position="65"/>
        <end position="86"/>
    </location>
</feature>
<evidence type="ECO:0000256" key="6">
    <source>
        <dbReference type="ARBA" id="ARBA00022960"/>
    </source>
</evidence>
<keyword evidence="11" id="KW-0997">Cell inner membrane</keyword>
<evidence type="ECO:0000256" key="3">
    <source>
        <dbReference type="ARBA" id="ARBA00022676"/>
    </source>
</evidence>
<dbReference type="PANTHER" id="PTHR30474:SF1">
    <property type="entry name" value="PEPTIDOGLYCAN GLYCOSYLTRANSFERASE MRDB"/>
    <property type="match status" value="1"/>
</dbReference>
<evidence type="ECO:0000313" key="12">
    <source>
        <dbReference type="EMBL" id="QQD23371.1"/>
    </source>
</evidence>
<reference evidence="12 13" key="1">
    <citation type="submission" date="2019-11" db="EMBL/GenBank/DDBJ databases">
        <title>Venatorbacter sp. nov. a predator of Campylobacter and other Gram-negative bacteria.</title>
        <authorList>
            <person name="Saeedi A."/>
            <person name="Cummings N.J."/>
            <person name="Connerton I.F."/>
            <person name="Connerton P.L."/>
        </authorList>
    </citation>
    <scope>NUCLEOTIDE SEQUENCE [LARGE SCALE GENOMIC DNA]</scope>
    <source>
        <strain evidence="12">XL5</strain>
    </source>
</reference>
<feature type="transmembrane region" description="Helical" evidence="11">
    <location>
        <begin position="356"/>
        <end position="376"/>
    </location>
</feature>
<keyword evidence="2 11" id="KW-1003">Cell membrane</keyword>
<feature type="transmembrane region" description="Helical" evidence="11">
    <location>
        <begin position="176"/>
        <end position="193"/>
    </location>
</feature>
<comment type="subcellular location">
    <subcellularLocation>
        <location evidence="11">Cell inner membrane</location>
        <topology evidence="11">Multi-pass membrane protein</topology>
    </subcellularLocation>
    <subcellularLocation>
        <location evidence="1">Membrane</location>
        <topology evidence="1">Multi-pass membrane protein</topology>
    </subcellularLocation>
</comment>
<feature type="transmembrane region" description="Helical" evidence="11">
    <location>
        <begin position="279"/>
        <end position="305"/>
    </location>
</feature>
<comment type="function">
    <text evidence="11">Peptidoglycan polymerase that is essential for cell wall elongation.</text>
</comment>
<evidence type="ECO:0000256" key="11">
    <source>
        <dbReference type="HAMAP-Rule" id="MF_02079"/>
    </source>
</evidence>
<evidence type="ECO:0000313" key="13">
    <source>
        <dbReference type="Proteomes" id="UP000596074"/>
    </source>
</evidence>
<dbReference type="GO" id="GO:0008360">
    <property type="term" value="P:regulation of cell shape"/>
    <property type="evidence" value="ECO:0007669"/>
    <property type="project" value="UniProtKB-KW"/>
</dbReference>
<keyword evidence="6 11" id="KW-0133">Cell shape</keyword>
<dbReference type="GO" id="GO:0071555">
    <property type="term" value="P:cell wall organization"/>
    <property type="evidence" value="ECO:0007669"/>
    <property type="project" value="UniProtKB-KW"/>
</dbReference>
<dbReference type="AlphaFoldDB" id="A0A9X7YN75"/>
<dbReference type="EC" id="2.4.99.28" evidence="11"/>
<feature type="transmembrane region" description="Helical" evidence="11">
    <location>
        <begin position="153"/>
        <end position="170"/>
    </location>
</feature>
<sequence>MANKDFSRTINDSQGGSGFSRSSALFARAHLDLPLLLLLLLLAASGLLILYSGSGRSIEMVERQALHYLLGFGVLLAAAQFPPRFYQQLAPFAYSLGVVLLAGVLLFGVGAKGAQRWLELPGLPRFQPSELMKLALPIMVAWYMAKRPVPPKLSDIIKAIIILMMPVVMILKQPDLGTSILIATAGLLVVFFAGMSWRLIFSLATLVAAAAPVMWLFVMRDYQKQRVLTFLNPESDPLGSGWNIIQSKTAIGSGGIEGKGWLQGTQSQLEFLPESHTDFIIAVLAEELGLIGVLLLLTLYFFIIMRCLYLSSRCETLFARLVSGSLAVTFFIYVFVNIGMVSGILPVVGVPLPLVSYGGTSVISLLAAFGVIMSMVTHNKH</sequence>
<name>A0A9X7YN75_9GAMM</name>
<feature type="transmembrane region" description="Helical" evidence="11">
    <location>
        <begin position="33"/>
        <end position="53"/>
    </location>
</feature>
<comment type="catalytic activity">
    <reaction evidence="11">
        <text>[GlcNAc-(1-&gt;4)-Mur2Ac(oyl-L-Ala-gamma-D-Glu-L-Lys-D-Ala-D-Ala)](n)-di-trans,octa-cis-undecaprenyl diphosphate + beta-D-GlcNAc-(1-&gt;4)-Mur2Ac(oyl-L-Ala-gamma-D-Glu-L-Lys-D-Ala-D-Ala)-di-trans,octa-cis-undecaprenyl diphosphate = [GlcNAc-(1-&gt;4)-Mur2Ac(oyl-L-Ala-gamma-D-Glu-L-Lys-D-Ala-D-Ala)](n+1)-di-trans,octa-cis-undecaprenyl diphosphate + di-trans,octa-cis-undecaprenyl diphosphate + H(+)</text>
        <dbReference type="Rhea" id="RHEA:23708"/>
        <dbReference type="Rhea" id="RHEA-COMP:9602"/>
        <dbReference type="Rhea" id="RHEA-COMP:9603"/>
        <dbReference type="ChEBI" id="CHEBI:15378"/>
        <dbReference type="ChEBI" id="CHEBI:58405"/>
        <dbReference type="ChEBI" id="CHEBI:60033"/>
        <dbReference type="ChEBI" id="CHEBI:78435"/>
        <dbReference type="EC" id="2.4.99.28"/>
    </reaction>
</comment>
<keyword evidence="8 11" id="KW-1133">Transmembrane helix</keyword>
<keyword evidence="5 11" id="KW-0812">Transmembrane</keyword>
<protein>
    <recommendedName>
        <fullName evidence="11">Peptidoglycan glycosyltransferase MrdB</fullName>
        <shortName evidence="11">PGT</shortName>
        <ecNumber evidence="11">2.4.99.28</ecNumber>
    </recommendedName>
    <alternativeName>
        <fullName evidence="11">Cell elongation protein RodA</fullName>
    </alternativeName>
    <alternativeName>
        <fullName evidence="11">Cell wall polymerase</fullName>
    </alternativeName>
    <alternativeName>
        <fullName evidence="11">Peptidoglycan polymerase</fullName>
        <shortName evidence="11">PG polymerase</shortName>
    </alternativeName>
</protein>
<dbReference type="PANTHER" id="PTHR30474">
    <property type="entry name" value="CELL CYCLE PROTEIN"/>
    <property type="match status" value="1"/>
</dbReference>
<dbReference type="Proteomes" id="UP000596074">
    <property type="component" value="Chromosome"/>
</dbReference>
<dbReference type="KEGG" id="vcw:GJQ55_02255"/>
<comment type="pathway">
    <text evidence="11">Cell wall biogenesis; peptidoglycan biosynthesis.</text>
</comment>
<dbReference type="GO" id="GO:0032153">
    <property type="term" value="C:cell division site"/>
    <property type="evidence" value="ECO:0007669"/>
    <property type="project" value="TreeGrafter"/>
</dbReference>
<dbReference type="RefSeq" id="WP_228345896.1">
    <property type="nucleotide sequence ID" value="NZ_CP046056.1"/>
</dbReference>
<evidence type="ECO:0000256" key="8">
    <source>
        <dbReference type="ARBA" id="ARBA00022989"/>
    </source>
</evidence>
<keyword evidence="4 11" id="KW-0808">Transferase</keyword>
<dbReference type="EMBL" id="CP046056">
    <property type="protein sequence ID" value="QQD23371.1"/>
    <property type="molecule type" value="Genomic_DNA"/>
</dbReference>
<evidence type="ECO:0000256" key="7">
    <source>
        <dbReference type="ARBA" id="ARBA00022984"/>
    </source>
</evidence>
<comment type="similarity">
    <text evidence="11">Belongs to the SEDS family. MrdB/RodA subfamily.</text>
</comment>
<keyword evidence="13" id="KW-1185">Reference proteome</keyword>
<evidence type="ECO:0000256" key="1">
    <source>
        <dbReference type="ARBA" id="ARBA00004141"/>
    </source>
</evidence>
<evidence type="ECO:0000256" key="4">
    <source>
        <dbReference type="ARBA" id="ARBA00022679"/>
    </source>
</evidence>
<dbReference type="InterPro" id="IPR001182">
    <property type="entry name" value="FtsW/RodA"/>
</dbReference>
<proteinExistence type="inferred from homology"/>
<feature type="transmembrane region" description="Helical" evidence="11">
    <location>
        <begin position="317"/>
        <end position="336"/>
    </location>
</feature>
<keyword evidence="7 11" id="KW-0573">Peptidoglycan synthesis</keyword>
<dbReference type="HAMAP" id="MF_02079">
    <property type="entry name" value="PGT_RodA"/>
    <property type="match status" value="1"/>
</dbReference>
<dbReference type="InterPro" id="IPR018365">
    <property type="entry name" value="Cell_cycle_FtsW-rel_CS"/>
</dbReference>
<dbReference type="NCBIfam" id="TIGR02210">
    <property type="entry name" value="rodA_shape"/>
    <property type="match status" value="1"/>
</dbReference>
<keyword evidence="10 11" id="KW-0961">Cell wall biogenesis/degradation</keyword>
<dbReference type="PROSITE" id="PS00428">
    <property type="entry name" value="FTSW_RODA_SPOVE"/>
    <property type="match status" value="1"/>
</dbReference>